<sequence length="109" mass="11984">MRCADILPGLKDARSSRVFNRERADAVEGMTNGAPPRLQFIHPRDSVDAGIGLSDPTQGPEQRWRRLGSGLRTLVSLRLWNGTTLIWPAAERCTISITAGAYFLSYVGV</sequence>
<evidence type="ECO:0000313" key="1">
    <source>
        <dbReference type="EMBL" id="PZC71422.1"/>
    </source>
</evidence>
<name>A0A2W1B541_HELAM</name>
<dbReference type="EMBL" id="KZ150321">
    <property type="protein sequence ID" value="PZC71422.1"/>
    <property type="molecule type" value="Genomic_DNA"/>
</dbReference>
<evidence type="ECO:0000313" key="2">
    <source>
        <dbReference type="Proteomes" id="UP000249218"/>
    </source>
</evidence>
<dbReference type="AlphaFoldDB" id="A0A2W1B541"/>
<gene>
    <name evidence="1" type="primary">HaOG213485</name>
    <name evidence="1" type="ORF">B5X24_HaOG213485</name>
</gene>
<protein>
    <submittedName>
        <fullName evidence="1">Uncharacterized protein</fullName>
    </submittedName>
</protein>
<organism evidence="1 2">
    <name type="scientific">Helicoverpa armigera</name>
    <name type="common">Cotton bollworm</name>
    <name type="synonym">Heliothis armigera</name>
    <dbReference type="NCBI Taxonomy" id="29058"/>
    <lineage>
        <taxon>Eukaryota</taxon>
        <taxon>Metazoa</taxon>
        <taxon>Ecdysozoa</taxon>
        <taxon>Arthropoda</taxon>
        <taxon>Hexapoda</taxon>
        <taxon>Insecta</taxon>
        <taxon>Pterygota</taxon>
        <taxon>Neoptera</taxon>
        <taxon>Endopterygota</taxon>
        <taxon>Lepidoptera</taxon>
        <taxon>Glossata</taxon>
        <taxon>Ditrysia</taxon>
        <taxon>Noctuoidea</taxon>
        <taxon>Noctuidae</taxon>
        <taxon>Heliothinae</taxon>
        <taxon>Helicoverpa</taxon>
    </lineage>
</organism>
<reference evidence="1 2" key="1">
    <citation type="journal article" date="2017" name="BMC Biol.">
        <title>Genomic innovations, transcriptional plasticity and gene loss underlying the evolution and divergence of two highly polyphagous and invasive Helicoverpa pest species.</title>
        <authorList>
            <person name="Pearce S.L."/>
            <person name="Clarke D.F."/>
            <person name="East P.D."/>
            <person name="Elfekih S."/>
            <person name="Gordon K.H."/>
            <person name="Jermiin L.S."/>
            <person name="McGaughran A."/>
            <person name="Oakeshott J.G."/>
            <person name="Papanikolaou A."/>
            <person name="Perera O.P."/>
            <person name="Rane R.V."/>
            <person name="Richards S."/>
            <person name="Tay W.T."/>
            <person name="Walsh T.K."/>
            <person name="Anderson A."/>
            <person name="Anderson C.J."/>
            <person name="Asgari S."/>
            <person name="Board P.G."/>
            <person name="Bretschneider A."/>
            <person name="Campbell P.M."/>
            <person name="Chertemps T."/>
            <person name="Christeller J.T."/>
            <person name="Coppin C.W."/>
            <person name="Downes S.J."/>
            <person name="Duan G."/>
            <person name="Farnsworth C.A."/>
            <person name="Good R.T."/>
            <person name="Han L.B."/>
            <person name="Han Y.C."/>
            <person name="Hatje K."/>
            <person name="Horne I."/>
            <person name="Huang Y.P."/>
            <person name="Hughes D.S."/>
            <person name="Jacquin-Joly E."/>
            <person name="James W."/>
            <person name="Jhangiani S."/>
            <person name="Kollmar M."/>
            <person name="Kuwar S.S."/>
            <person name="Li S."/>
            <person name="Liu N.Y."/>
            <person name="Maibeche M.T."/>
            <person name="Miller J.R."/>
            <person name="Montagne N."/>
            <person name="Perry T."/>
            <person name="Qu J."/>
            <person name="Song S.V."/>
            <person name="Sutton G.G."/>
            <person name="Vogel H."/>
            <person name="Walenz B.P."/>
            <person name="Xu W."/>
            <person name="Zhang H.J."/>
            <person name="Zou Z."/>
            <person name="Batterham P."/>
            <person name="Edwards O.R."/>
            <person name="Feyereisen R."/>
            <person name="Gibbs R.A."/>
            <person name="Heckel D.G."/>
            <person name="McGrath A."/>
            <person name="Robin C."/>
            <person name="Scherer S.E."/>
            <person name="Worley K.C."/>
            <person name="Wu Y.D."/>
        </authorList>
    </citation>
    <scope>NUCLEOTIDE SEQUENCE [LARGE SCALE GENOMIC DNA]</scope>
    <source>
        <strain evidence="1">Harm_GR_Male_#8</strain>
        <tissue evidence="1">Whole organism</tissue>
    </source>
</reference>
<accession>A0A2W1B541</accession>
<proteinExistence type="predicted"/>
<dbReference type="Proteomes" id="UP000249218">
    <property type="component" value="Unassembled WGS sequence"/>
</dbReference>
<keyword evidence="2" id="KW-1185">Reference proteome</keyword>